<comment type="caution">
    <text evidence="7">The sequence shown here is derived from an EMBL/GenBank/DDBJ whole genome shotgun (WGS) entry which is preliminary data.</text>
</comment>
<keyword evidence="5 6" id="KW-0472">Membrane</keyword>
<sequence length="479" mass="55106">MSRTLFKNFSLYAIGQFLTQLLSIIMLPLYLRYLNVEDYGIVASMMAAATFFNAIMQMGAGPTIMRFYYDFGDDPEGFKSFFSSVLCFNLIANIVLVAILLIFQDAFFGFILPGVNIDKYVLYVVLYSFLFAFPVLNLALFRVESKPLKFLYFNLFQFALTFLCIFYLVVLSEKGALGKIQGEFYARIPLFVIGFFLFKKYLNPKGVSLHHIKSFLKYGFPLMLQALLWWALYKMDYFLINRYLGNEGVGVFNVGFQLSYILITVGISFSLAWTPYFFSIAKKKSTAKFYGRIVPHFLVLLIVLGTCILIFVKDVLIFMDAQEYFLVLSFLPFLIVGGIFQSGYYMIQQLLLFTKKTKYVPILLGTGLVLTFISEFVGLQIAQLDGLSMAKAAGFVLIFLSTLLFGMKYYKIYFERRKVLFALLMASFNAFFIFYMDLMESGNFPPKSLLIVLNVIAIVFFGYFSKEEKKEIGYLLRNR</sequence>
<feature type="transmembrane region" description="Helical" evidence="6">
    <location>
        <begin position="81"/>
        <end position="108"/>
    </location>
</feature>
<dbReference type="Pfam" id="PF01943">
    <property type="entry name" value="Polysacc_synt"/>
    <property type="match status" value="1"/>
</dbReference>
<dbReference type="Proteomes" id="UP000266691">
    <property type="component" value="Unassembled WGS sequence"/>
</dbReference>
<evidence type="ECO:0000256" key="3">
    <source>
        <dbReference type="ARBA" id="ARBA00022692"/>
    </source>
</evidence>
<keyword evidence="2" id="KW-1003">Cell membrane</keyword>
<evidence type="ECO:0000313" key="7">
    <source>
        <dbReference type="EMBL" id="RIV44612.1"/>
    </source>
</evidence>
<evidence type="ECO:0000313" key="9">
    <source>
        <dbReference type="Proteomes" id="UP000266691"/>
    </source>
</evidence>
<feature type="transmembrane region" description="Helical" evidence="6">
    <location>
        <begin position="448"/>
        <end position="465"/>
    </location>
</feature>
<gene>
    <name evidence="7" type="ORF">D2V05_09670</name>
    <name evidence="8" type="ORF">FQ017_09565</name>
</gene>
<name>A0A3A1NHQ9_9FLAO</name>
<feature type="transmembrane region" description="Helical" evidence="6">
    <location>
        <begin position="359"/>
        <end position="382"/>
    </location>
</feature>
<feature type="transmembrane region" description="Helical" evidence="6">
    <location>
        <begin position="293"/>
        <end position="312"/>
    </location>
</feature>
<dbReference type="OrthoDB" id="1495589at2"/>
<dbReference type="PANTHER" id="PTHR30250">
    <property type="entry name" value="PST FAMILY PREDICTED COLANIC ACID TRANSPORTER"/>
    <property type="match status" value="1"/>
</dbReference>
<dbReference type="Proteomes" id="UP000321621">
    <property type="component" value="Unassembled WGS sequence"/>
</dbReference>
<feature type="transmembrane region" description="Helical" evidence="6">
    <location>
        <begin position="184"/>
        <end position="202"/>
    </location>
</feature>
<evidence type="ECO:0000256" key="5">
    <source>
        <dbReference type="ARBA" id="ARBA00023136"/>
    </source>
</evidence>
<accession>A0A3A1NHQ9</accession>
<feature type="transmembrane region" description="Helical" evidence="6">
    <location>
        <begin position="258"/>
        <end position="281"/>
    </location>
</feature>
<feature type="transmembrane region" description="Helical" evidence="6">
    <location>
        <begin position="39"/>
        <end position="60"/>
    </location>
</feature>
<keyword evidence="3 6" id="KW-0812">Transmembrane</keyword>
<reference evidence="8 10" key="2">
    <citation type="submission" date="2019-07" db="EMBL/GenBank/DDBJ databases">
        <title>Draft genome of two Muricauda strains isolated from deep sea.</title>
        <authorList>
            <person name="Sun C."/>
        </authorList>
    </citation>
    <scope>NUCLEOTIDE SEQUENCE [LARGE SCALE GENOMIC DNA]</scope>
    <source>
        <strain evidence="8 10">72</strain>
    </source>
</reference>
<keyword evidence="10" id="KW-1185">Reference proteome</keyword>
<keyword evidence="4 6" id="KW-1133">Transmembrane helix</keyword>
<dbReference type="PANTHER" id="PTHR30250:SF11">
    <property type="entry name" value="O-ANTIGEN TRANSPORTER-RELATED"/>
    <property type="match status" value="1"/>
</dbReference>
<feature type="transmembrane region" description="Helical" evidence="6">
    <location>
        <begin position="214"/>
        <end position="233"/>
    </location>
</feature>
<dbReference type="GO" id="GO:0005886">
    <property type="term" value="C:plasma membrane"/>
    <property type="evidence" value="ECO:0007669"/>
    <property type="project" value="UniProtKB-SubCell"/>
</dbReference>
<dbReference type="RefSeq" id="WP_119647382.1">
    <property type="nucleotide sequence ID" value="NZ_QXFI01000025.1"/>
</dbReference>
<dbReference type="EMBL" id="QXFI01000025">
    <property type="protein sequence ID" value="RIV44612.1"/>
    <property type="molecule type" value="Genomic_DNA"/>
</dbReference>
<evidence type="ECO:0000256" key="2">
    <source>
        <dbReference type="ARBA" id="ARBA00022475"/>
    </source>
</evidence>
<feature type="transmembrane region" description="Helical" evidence="6">
    <location>
        <begin position="120"/>
        <end position="140"/>
    </location>
</feature>
<comment type="subcellular location">
    <subcellularLocation>
        <location evidence="1">Cell membrane</location>
        <topology evidence="1">Multi-pass membrane protein</topology>
    </subcellularLocation>
</comment>
<feature type="transmembrane region" description="Helical" evidence="6">
    <location>
        <begin position="324"/>
        <end position="347"/>
    </location>
</feature>
<feature type="transmembrane region" description="Helical" evidence="6">
    <location>
        <begin position="12"/>
        <end position="33"/>
    </location>
</feature>
<evidence type="ECO:0000256" key="1">
    <source>
        <dbReference type="ARBA" id="ARBA00004651"/>
    </source>
</evidence>
<evidence type="ECO:0000256" key="4">
    <source>
        <dbReference type="ARBA" id="ARBA00022989"/>
    </source>
</evidence>
<evidence type="ECO:0000313" key="8">
    <source>
        <dbReference type="EMBL" id="TXJ94674.1"/>
    </source>
</evidence>
<evidence type="ECO:0000313" key="10">
    <source>
        <dbReference type="Proteomes" id="UP000321621"/>
    </source>
</evidence>
<organism evidence="7 9">
    <name type="scientific">Flagellimonas pelagia</name>
    <dbReference type="NCBI Taxonomy" id="2306998"/>
    <lineage>
        <taxon>Bacteria</taxon>
        <taxon>Pseudomonadati</taxon>
        <taxon>Bacteroidota</taxon>
        <taxon>Flavobacteriia</taxon>
        <taxon>Flavobacteriales</taxon>
        <taxon>Flavobacteriaceae</taxon>
        <taxon>Flagellimonas</taxon>
    </lineage>
</organism>
<evidence type="ECO:0000256" key="6">
    <source>
        <dbReference type="SAM" id="Phobius"/>
    </source>
</evidence>
<dbReference type="AlphaFoldDB" id="A0A3A1NHQ9"/>
<reference evidence="7 9" key="1">
    <citation type="submission" date="2018-08" db="EMBL/GenBank/DDBJ databases">
        <title>Proposal of Muricauda 72 sp.nov. and Muricauda NH166 sp.nov., isolated from seawater.</title>
        <authorList>
            <person name="Cheng H."/>
            <person name="Wu Y.-H."/>
            <person name="Guo L.-L."/>
            <person name="Xu X.-W."/>
        </authorList>
    </citation>
    <scope>NUCLEOTIDE SEQUENCE [LARGE SCALE GENOMIC DNA]</scope>
    <source>
        <strain evidence="7 9">72</strain>
    </source>
</reference>
<dbReference type="InterPro" id="IPR050833">
    <property type="entry name" value="Poly_Biosynth_Transport"/>
</dbReference>
<protein>
    <submittedName>
        <fullName evidence="8">Oligosaccharide flippase family protein</fullName>
    </submittedName>
</protein>
<proteinExistence type="predicted"/>
<dbReference type="EMBL" id="VNWK01000025">
    <property type="protein sequence ID" value="TXJ94674.1"/>
    <property type="molecule type" value="Genomic_DNA"/>
</dbReference>
<dbReference type="InterPro" id="IPR002797">
    <property type="entry name" value="Polysacc_synth"/>
</dbReference>
<feature type="transmembrane region" description="Helical" evidence="6">
    <location>
        <begin position="388"/>
        <end position="407"/>
    </location>
</feature>
<feature type="transmembrane region" description="Helical" evidence="6">
    <location>
        <begin position="419"/>
        <end position="436"/>
    </location>
</feature>
<feature type="transmembrane region" description="Helical" evidence="6">
    <location>
        <begin position="152"/>
        <end position="172"/>
    </location>
</feature>